<sequence length="161" mass="16632">MLRTLTLRLAVVAFALVPLLLAADPASAAWATKGAGPARAQAVVIPQTATPAATKATPAPQYLPVYTLTWTTTKHSGGRGVIGYQVRRTQWQGSGLVVTSGTCAGTTVDGMPNVFVPSDPDAPTQSCTDLDAYTSGTVSYTVTPVMGRWTGPTSTSSPSYS</sequence>
<dbReference type="AlphaFoldDB" id="A0A5S5CWB6"/>
<evidence type="ECO:0000313" key="2">
    <source>
        <dbReference type="EMBL" id="TYP87895.1"/>
    </source>
</evidence>
<feature type="signal peptide" evidence="1">
    <location>
        <begin position="1"/>
        <end position="28"/>
    </location>
</feature>
<keyword evidence="3" id="KW-1185">Reference proteome</keyword>
<keyword evidence="1" id="KW-0732">Signal</keyword>
<name>A0A5S5CWB6_9ACTN</name>
<comment type="caution">
    <text evidence="2">The sequence shown here is derived from an EMBL/GenBank/DDBJ whole genome shotgun (WGS) entry which is preliminary data.</text>
</comment>
<accession>A0A5S5CWB6</accession>
<dbReference type="Proteomes" id="UP000322499">
    <property type="component" value="Unassembled WGS sequence"/>
</dbReference>
<dbReference type="EMBL" id="VNHW01000005">
    <property type="protein sequence ID" value="TYP87895.1"/>
    <property type="molecule type" value="Genomic_DNA"/>
</dbReference>
<feature type="chain" id="PRO_5024370810" description="Fibronectin type-III domain-containing protein" evidence="1">
    <location>
        <begin position="29"/>
        <end position="161"/>
    </location>
</feature>
<proteinExistence type="predicted"/>
<evidence type="ECO:0008006" key="4">
    <source>
        <dbReference type="Google" id="ProtNLM"/>
    </source>
</evidence>
<protein>
    <recommendedName>
        <fullName evidence="4">Fibronectin type-III domain-containing protein</fullName>
    </recommendedName>
</protein>
<reference evidence="2 3" key="1">
    <citation type="submission" date="2019-07" db="EMBL/GenBank/DDBJ databases">
        <title>Genomic Encyclopedia of Archaeal and Bacterial Type Strains, Phase II (KMG-II): from individual species to whole genera.</title>
        <authorList>
            <person name="Goeker M."/>
        </authorList>
    </citation>
    <scope>NUCLEOTIDE SEQUENCE [LARGE SCALE GENOMIC DNA]</scope>
    <source>
        <strain evidence="2 3">DSM 46842</strain>
    </source>
</reference>
<organism evidence="2 3">
    <name type="scientific">Blastococcus xanthinilyticus</name>
    <dbReference type="NCBI Taxonomy" id="1564164"/>
    <lineage>
        <taxon>Bacteria</taxon>
        <taxon>Bacillati</taxon>
        <taxon>Actinomycetota</taxon>
        <taxon>Actinomycetes</taxon>
        <taxon>Geodermatophilales</taxon>
        <taxon>Geodermatophilaceae</taxon>
        <taxon>Blastococcus</taxon>
    </lineage>
</organism>
<evidence type="ECO:0000256" key="1">
    <source>
        <dbReference type="SAM" id="SignalP"/>
    </source>
</evidence>
<evidence type="ECO:0000313" key="3">
    <source>
        <dbReference type="Proteomes" id="UP000322499"/>
    </source>
</evidence>
<gene>
    <name evidence="2" type="ORF">BD833_10569</name>
</gene>